<dbReference type="CDD" id="cd06530">
    <property type="entry name" value="S26_SPase_I"/>
    <property type="match status" value="1"/>
</dbReference>
<dbReference type="Gene3D" id="2.10.109.10">
    <property type="entry name" value="Umud Fragment, subunit A"/>
    <property type="match status" value="1"/>
</dbReference>
<dbReference type="GO" id="GO:0006465">
    <property type="term" value="P:signal peptide processing"/>
    <property type="evidence" value="ECO:0007669"/>
    <property type="project" value="InterPro"/>
</dbReference>
<proteinExistence type="inferred from homology"/>
<keyword evidence="6" id="KW-1133">Transmembrane helix</keyword>
<dbReference type="InterPro" id="IPR019757">
    <property type="entry name" value="Pept_S26A_signal_pept_1_Lys-AS"/>
</dbReference>
<dbReference type="InterPro" id="IPR000223">
    <property type="entry name" value="Pept_S26A_signal_pept_1"/>
</dbReference>
<feature type="transmembrane region" description="Helical" evidence="6">
    <location>
        <begin position="7"/>
        <end position="28"/>
    </location>
</feature>
<keyword evidence="6" id="KW-0645">Protease</keyword>
<dbReference type="Proteomes" id="UP000176951">
    <property type="component" value="Unassembled WGS sequence"/>
</dbReference>
<comment type="caution">
    <text evidence="8">The sequence shown here is derived from an EMBL/GenBank/DDBJ whole genome shotgun (WGS) entry which is preliminary data.</text>
</comment>
<dbReference type="InterPro" id="IPR036286">
    <property type="entry name" value="LexA/Signal_pep-like_sf"/>
</dbReference>
<evidence type="ECO:0000256" key="3">
    <source>
        <dbReference type="ARBA" id="ARBA00013208"/>
    </source>
</evidence>
<evidence type="ECO:0000256" key="6">
    <source>
        <dbReference type="RuleBase" id="RU362042"/>
    </source>
</evidence>
<dbReference type="EC" id="3.4.21.89" evidence="3 6"/>
<dbReference type="GO" id="GO:0009003">
    <property type="term" value="F:signal peptidase activity"/>
    <property type="evidence" value="ECO:0007669"/>
    <property type="project" value="UniProtKB-EC"/>
</dbReference>
<feature type="active site" evidence="5">
    <location>
        <position position="42"/>
    </location>
</feature>
<dbReference type="PRINTS" id="PR00727">
    <property type="entry name" value="LEADERPTASE"/>
</dbReference>
<dbReference type="GO" id="GO:0016020">
    <property type="term" value="C:membrane"/>
    <property type="evidence" value="ECO:0007669"/>
    <property type="project" value="UniProtKB-SubCell"/>
</dbReference>
<feature type="active site" evidence="5">
    <location>
        <position position="85"/>
    </location>
</feature>
<evidence type="ECO:0000256" key="4">
    <source>
        <dbReference type="ARBA" id="ARBA00022801"/>
    </source>
</evidence>
<evidence type="ECO:0000256" key="1">
    <source>
        <dbReference type="ARBA" id="ARBA00000677"/>
    </source>
</evidence>
<dbReference type="PANTHER" id="PTHR43390">
    <property type="entry name" value="SIGNAL PEPTIDASE I"/>
    <property type="match status" value="1"/>
</dbReference>
<organism evidence="8 9">
    <name type="scientific">Candidatus Terrybacteria bacterium RIFCSPLOWO2_01_FULL_40_23</name>
    <dbReference type="NCBI Taxonomy" id="1802366"/>
    <lineage>
        <taxon>Bacteria</taxon>
        <taxon>Candidatus Terryibacteriota</taxon>
    </lineage>
</organism>
<feature type="domain" description="Peptidase S26" evidence="7">
    <location>
        <begin position="12"/>
        <end position="169"/>
    </location>
</feature>
<comment type="subcellular location">
    <subcellularLocation>
        <location evidence="6">Membrane</location>
        <topology evidence="6">Single-pass type II membrane protein</topology>
    </subcellularLocation>
</comment>
<evidence type="ECO:0000256" key="2">
    <source>
        <dbReference type="ARBA" id="ARBA00009370"/>
    </source>
</evidence>
<dbReference type="PANTHER" id="PTHR43390:SF1">
    <property type="entry name" value="CHLOROPLAST PROCESSING PEPTIDASE"/>
    <property type="match status" value="1"/>
</dbReference>
<reference evidence="8 9" key="1">
    <citation type="journal article" date="2016" name="Nat. Commun.">
        <title>Thousands of microbial genomes shed light on interconnected biogeochemical processes in an aquifer system.</title>
        <authorList>
            <person name="Anantharaman K."/>
            <person name="Brown C.T."/>
            <person name="Hug L.A."/>
            <person name="Sharon I."/>
            <person name="Castelle C.J."/>
            <person name="Probst A.J."/>
            <person name="Thomas B.C."/>
            <person name="Singh A."/>
            <person name="Wilkins M.J."/>
            <person name="Karaoz U."/>
            <person name="Brodie E.L."/>
            <person name="Williams K.H."/>
            <person name="Hubbard S.S."/>
            <person name="Banfield J.F."/>
        </authorList>
    </citation>
    <scope>NUCLEOTIDE SEQUENCE [LARGE SCALE GENOMIC DNA]</scope>
</reference>
<comment type="similarity">
    <text evidence="2 6">Belongs to the peptidase S26 family.</text>
</comment>
<accession>A0A1G2PS59</accession>
<dbReference type="PROSITE" id="PS00760">
    <property type="entry name" value="SPASE_I_2"/>
    <property type="match status" value="1"/>
</dbReference>
<name>A0A1G2PS59_9BACT</name>
<dbReference type="InterPro" id="IPR019533">
    <property type="entry name" value="Peptidase_S26"/>
</dbReference>
<evidence type="ECO:0000259" key="7">
    <source>
        <dbReference type="Pfam" id="PF10502"/>
    </source>
</evidence>
<gene>
    <name evidence="8" type="ORF">A3A97_02880</name>
</gene>
<dbReference type="AlphaFoldDB" id="A0A1G2PS59"/>
<keyword evidence="4 6" id="KW-0378">Hydrolase</keyword>
<dbReference type="SUPFAM" id="SSF51306">
    <property type="entry name" value="LexA/Signal peptidase"/>
    <property type="match status" value="1"/>
</dbReference>
<dbReference type="EMBL" id="MHSW01000025">
    <property type="protein sequence ID" value="OHA51190.1"/>
    <property type="molecule type" value="Genomic_DNA"/>
</dbReference>
<dbReference type="Pfam" id="PF10502">
    <property type="entry name" value="Peptidase_S26"/>
    <property type="match status" value="1"/>
</dbReference>
<keyword evidence="6" id="KW-0812">Transmembrane</keyword>
<sequence length="182" mass="20359">MNFARNLLVNILDIVKVVIISAAIIIPIRTFVFQPFFVRGTSMEPSFYNGDYLIIDELSYRVREPQRGEVVVFRPPGNDTQFYIKRIIGLPGEKVTIDKGTVSVFTEGNEIVLKEPYISKDVIDGNKQIIAGPGEYILLGDNRGHSSDSRVFGPVPTKNFVGRVFITAWPITDFAIFAAPAY</sequence>
<protein>
    <recommendedName>
        <fullName evidence="3 6">Signal peptidase I</fullName>
        <ecNumber evidence="3 6">3.4.21.89</ecNumber>
    </recommendedName>
</protein>
<dbReference type="NCBIfam" id="TIGR02227">
    <property type="entry name" value="sigpep_I_bact"/>
    <property type="match status" value="1"/>
</dbReference>
<evidence type="ECO:0000256" key="5">
    <source>
        <dbReference type="PIRSR" id="PIRSR600223-1"/>
    </source>
</evidence>
<evidence type="ECO:0000313" key="9">
    <source>
        <dbReference type="Proteomes" id="UP000176951"/>
    </source>
</evidence>
<keyword evidence="6" id="KW-0472">Membrane</keyword>
<comment type="catalytic activity">
    <reaction evidence="1 6">
        <text>Cleavage of hydrophobic, N-terminal signal or leader sequences from secreted and periplasmic proteins.</text>
        <dbReference type="EC" id="3.4.21.89"/>
    </reaction>
</comment>
<dbReference type="GO" id="GO:0004252">
    <property type="term" value="F:serine-type endopeptidase activity"/>
    <property type="evidence" value="ECO:0007669"/>
    <property type="project" value="InterPro"/>
</dbReference>
<evidence type="ECO:0000313" key="8">
    <source>
        <dbReference type="EMBL" id="OHA51190.1"/>
    </source>
</evidence>